<evidence type="ECO:0000256" key="1">
    <source>
        <dbReference type="SAM" id="Phobius"/>
    </source>
</evidence>
<dbReference type="RefSeq" id="XP_060381461.1">
    <property type="nucleotide sequence ID" value="XM_060524006.1"/>
</dbReference>
<evidence type="ECO:0000313" key="3">
    <source>
        <dbReference type="Proteomes" id="UP001227543"/>
    </source>
</evidence>
<keyword evidence="1" id="KW-0812">Transmembrane</keyword>
<proteinExistence type="predicted"/>
<name>A0ABQ9R7S2_9PEZI</name>
<evidence type="ECO:0008006" key="4">
    <source>
        <dbReference type="Google" id="ProtNLM"/>
    </source>
</evidence>
<reference evidence="2 3" key="1">
    <citation type="submission" date="2016-10" db="EMBL/GenBank/DDBJ databases">
        <title>The genome sequence of Colletotrichum fioriniae PJ7.</title>
        <authorList>
            <person name="Baroncelli R."/>
        </authorList>
    </citation>
    <scope>NUCLEOTIDE SEQUENCE [LARGE SCALE GENOMIC DNA]</scope>
    <source>
        <strain evidence="2 3">Tom-12</strain>
    </source>
</reference>
<keyword evidence="1" id="KW-0472">Membrane</keyword>
<keyword evidence="3" id="KW-1185">Reference proteome</keyword>
<dbReference type="Proteomes" id="UP001227543">
    <property type="component" value="Unassembled WGS sequence"/>
</dbReference>
<evidence type="ECO:0000313" key="2">
    <source>
        <dbReference type="EMBL" id="KAK1497321.1"/>
    </source>
</evidence>
<organism evidence="2 3">
    <name type="scientific">Colletotrichum tamarilloi</name>
    <dbReference type="NCBI Taxonomy" id="1209934"/>
    <lineage>
        <taxon>Eukaryota</taxon>
        <taxon>Fungi</taxon>
        <taxon>Dikarya</taxon>
        <taxon>Ascomycota</taxon>
        <taxon>Pezizomycotina</taxon>
        <taxon>Sordariomycetes</taxon>
        <taxon>Hypocreomycetidae</taxon>
        <taxon>Glomerellales</taxon>
        <taxon>Glomerellaceae</taxon>
        <taxon>Colletotrichum</taxon>
        <taxon>Colletotrichum acutatum species complex</taxon>
    </lineage>
</organism>
<accession>A0ABQ9R7S2</accession>
<comment type="caution">
    <text evidence="2">The sequence shown here is derived from an EMBL/GenBank/DDBJ whole genome shotgun (WGS) entry which is preliminary data.</text>
</comment>
<protein>
    <recommendedName>
        <fullName evidence="4">Secreted protein</fullName>
    </recommendedName>
</protein>
<gene>
    <name evidence="2" type="ORF">CTAM01_07985</name>
</gene>
<dbReference type="GeneID" id="85408244"/>
<dbReference type="EMBL" id="MLFU01000026">
    <property type="protein sequence ID" value="KAK1497321.1"/>
    <property type="molecule type" value="Genomic_DNA"/>
</dbReference>
<keyword evidence="1" id="KW-1133">Transmembrane helix</keyword>
<sequence length="126" mass="13685">MRAGLVVGSVTTSEYLVLYVLFCIFTSLISGPVGRSSPVQWKCCLGGWLERRGAVNTEHDVEISMGLFLPSNTGDSSSPRSIAVDIPQQLGRLPWFSGNRFSTGTRGGSYIFSWTGSVSLQSWPYG</sequence>
<feature type="transmembrane region" description="Helical" evidence="1">
    <location>
        <begin position="15"/>
        <end position="33"/>
    </location>
</feature>